<dbReference type="Proteomes" id="UP001390669">
    <property type="component" value="Unassembled WGS sequence"/>
</dbReference>
<evidence type="ECO:0000313" key="4">
    <source>
        <dbReference type="Proteomes" id="UP001390669"/>
    </source>
</evidence>
<comment type="caution">
    <text evidence="3">The sequence shown here is derived from an EMBL/GenBank/DDBJ whole genome shotgun (WGS) entry which is preliminary data.</text>
</comment>
<evidence type="ECO:0000259" key="2">
    <source>
        <dbReference type="Pfam" id="PF01402"/>
    </source>
</evidence>
<keyword evidence="4" id="KW-1185">Reference proteome</keyword>
<feature type="domain" description="Ribbon-helix-helix protein CopG" evidence="2">
    <location>
        <begin position="19"/>
        <end position="56"/>
    </location>
</feature>
<reference evidence="3 4" key="1">
    <citation type="submission" date="2024-01" db="EMBL/GenBank/DDBJ databases">
        <title>The diversity of rhizobia nodulating Mimosa spp. in eleven states of Brazil covering several biomes is determined by host plant, location, and edaphic factors.</title>
        <authorList>
            <person name="Rouws L."/>
            <person name="Barauna A."/>
            <person name="Beukes C."/>
            <person name="De Faria S.M."/>
            <person name="Gross E."/>
            <person name="Dos Reis Junior F.B."/>
            <person name="Simon M."/>
            <person name="Maluk M."/>
            <person name="Odee D.W."/>
            <person name="Kenicer G."/>
            <person name="Young J.P.W."/>
            <person name="Reis V.M."/>
            <person name="Zilli J."/>
            <person name="James E.K."/>
        </authorList>
    </citation>
    <scope>NUCLEOTIDE SEQUENCE [LARGE SCALE GENOMIC DNA]</scope>
    <source>
        <strain evidence="3 4">JPY164</strain>
    </source>
</reference>
<dbReference type="Pfam" id="PF01402">
    <property type="entry name" value="RHH_1"/>
    <property type="match status" value="1"/>
</dbReference>
<evidence type="ECO:0000313" key="3">
    <source>
        <dbReference type="EMBL" id="MEM5449095.1"/>
    </source>
</evidence>
<name>A0ABU9SDR2_9BURK</name>
<evidence type="ECO:0000256" key="1">
    <source>
        <dbReference type="SAM" id="MobiDB-lite"/>
    </source>
</evidence>
<feature type="region of interest" description="Disordered" evidence="1">
    <location>
        <begin position="1"/>
        <end position="20"/>
    </location>
</feature>
<dbReference type="InterPro" id="IPR010985">
    <property type="entry name" value="Ribbon_hlx_hlx"/>
</dbReference>
<dbReference type="SUPFAM" id="SSF47598">
    <property type="entry name" value="Ribbon-helix-helix"/>
    <property type="match status" value="1"/>
</dbReference>
<accession>A0ABU9SDR2</accession>
<protein>
    <submittedName>
        <fullName evidence="3">CopG family transcriptional regulator</fullName>
    </submittedName>
</protein>
<proteinExistence type="predicted"/>
<dbReference type="InterPro" id="IPR002145">
    <property type="entry name" value="CopG"/>
</dbReference>
<organism evidence="3 4">
    <name type="scientific">Paraburkholderia guartelaensis</name>
    <dbReference type="NCBI Taxonomy" id="2546446"/>
    <lineage>
        <taxon>Bacteria</taxon>
        <taxon>Pseudomonadati</taxon>
        <taxon>Pseudomonadota</taxon>
        <taxon>Betaproteobacteria</taxon>
        <taxon>Burkholderiales</taxon>
        <taxon>Burkholderiaceae</taxon>
        <taxon>Paraburkholderia</taxon>
    </lineage>
</organism>
<dbReference type="EMBL" id="JAYMRW010000006">
    <property type="protein sequence ID" value="MEM5449095.1"/>
    <property type="molecule type" value="Genomic_DNA"/>
</dbReference>
<gene>
    <name evidence="3" type="ORF">VSR33_16570</name>
</gene>
<dbReference type="RefSeq" id="WP_406952524.1">
    <property type="nucleotide sequence ID" value="NZ_JAYMRW010000006.1"/>
</dbReference>
<dbReference type="CDD" id="cd21631">
    <property type="entry name" value="RHH_CopG_NikR-like"/>
    <property type="match status" value="1"/>
</dbReference>
<sequence>MAAKAKHVTKSTGEPKMPRTSVSFPPELYATLERIAKEKKVSVAWVVREAAEKYVGDQWPLFVGKGQGG</sequence>